<protein>
    <submittedName>
        <fullName evidence="1">Uncharacterized protein</fullName>
    </submittedName>
</protein>
<reference evidence="1" key="1">
    <citation type="submission" date="2023-06" db="EMBL/GenBank/DDBJ databases">
        <authorList>
            <consortium name="Lawrence Berkeley National Laboratory"/>
            <person name="Ahrendt S."/>
            <person name="Sahu N."/>
            <person name="Indic B."/>
            <person name="Wong-Bajracharya J."/>
            <person name="Merenyi Z."/>
            <person name="Ke H.-M."/>
            <person name="Monk M."/>
            <person name="Kocsube S."/>
            <person name="Drula E."/>
            <person name="Lipzen A."/>
            <person name="Balint B."/>
            <person name="Henrissat B."/>
            <person name="Andreopoulos B."/>
            <person name="Martin F.M."/>
            <person name="Harder C.B."/>
            <person name="Rigling D."/>
            <person name="Ford K.L."/>
            <person name="Foster G.D."/>
            <person name="Pangilinan J."/>
            <person name="Papanicolaou A."/>
            <person name="Barry K."/>
            <person name="LaButti K."/>
            <person name="Viragh M."/>
            <person name="Koriabine M."/>
            <person name="Yan M."/>
            <person name="Riley R."/>
            <person name="Champramary S."/>
            <person name="Plett K.L."/>
            <person name="Tsai I.J."/>
            <person name="Slot J."/>
            <person name="Sipos G."/>
            <person name="Plett J."/>
            <person name="Nagy L.G."/>
            <person name="Grigoriev I.V."/>
        </authorList>
    </citation>
    <scope>NUCLEOTIDE SEQUENCE</scope>
    <source>
        <strain evidence="1">CCBAS 213</strain>
    </source>
</reference>
<gene>
    <name evidence="1" type="ORF">EV420DRAFT_1769229</name>
</gene>
<sequence>MPVPLPCPRTCYQDEFSPELVHEISEKYGLPPDRIFYYRRKRDYGYHRCPLRCGRSTMGTAMGKHLQVYHPGIDRTTVTCSVRSRKGKHCLGEPVDGATYLQHFEHDHFLHHSVCAFCLFAVPVSRMKKHFDVCPGFLYQGERRRLFWDDGN</sequence>
<dbReference type="GeneID" id="85364563"/>
<proteinExistence type="predicted"/>
<evidence type="ECO:0000313" key="1">
    <source>
        <dbReference type="EMBL" id="KAK0440469.1"/>
    </source>
</evidence>
<organism evidence="1 2">
    <name type="scientific">Armillaria tabescens</name>
    <name type="common">Ringless honey mushroom</name>
    <name type="synonym">Agaricus tabescens</name>
    <dbReference type="NCBI Taxonomy" id="1929756"/>
    <lineage>
        <taxon>Eukaryota</taxon>
        <taxon>Fungi</taxon>
        <taxon>Dikarya</taxon>
        <taxon>Basidiomycota</taxon>
        <taxon>Agaricomycotina</taxon>
        <taxon>Agaricomycetes</taxon>
        <taxon>Agaricomycetidae</taxon>
        <taxon>Agaricales</taxon>
        <taxon>Marasmiineae</taxon>
        <taxon>Physalacriaceae</taxon>
        <taxon>Desarmillaria</taxon>
    </lineage>
</organism>
<keyword evidence="2" id="KW-1185">Reference proteome</keyword>
<dbReference type="AlphaFoldDB" id="A0AA39JFN7"/>
<comment type="caution">
    <text evidence="1">The sequence shown here is derived from an EMBL/GenBank/DDBJ whole genome shotgun (WGS) entry which is preliminary data.</text>
</comment>
<dbReference type="EMBL" id="JAUEPS010000076">
    <property type="protein sequence ID" value="KAK0440469.1"/>
    <property type="molecule type" value="Genomic_DNA"/>
</dbReference>
<name>A0AA39JFN7_ARMTA</name>
<dbReference type="RefSeq" id="XP_060323630.1">
    <property type="nucleotide sequence ID" value="XM_060481015.1"/>
</dbReference>
<evidence type="ECO:0000313" key="2">
    <source>
        <dbReference type="Proteomes" id="UP001175211"/>
    </source>
</evidence>
<accession>A0AA39JFN7</accession>
<dbReference type="Proteomes" id="UP001175211">
    <property type="component" value="Unassembled WGS sequence"/>
</dbReference>